<organism evidence="2 3">
    <name type="scientific">Mycena albidolilacea</name>
    <dbReference type="NCBI Taxonomy" id="1033008"/>
    <lineage>
        <taxon>Eukaryota</taxon>
        <taxon>Fungi</taxon>
        <taxon>Dikarya</taxon>
        <taxon>Basidiomycota</taxon>
        <taxon>Agaricomycotina</taxon>
        <taxon>Agaricomycetes</taxon>
        <taxon>Agaricomycetidae</taxon>
        <taxon>Agaricales</taxon>
        <taxon>Marasmiineae</taxon>
        <taxon>Mycenaceae</taxon>
        <taxon>Mycena</taxon>
    </lineage>
</organism>
<feature type="region of interest" description="Disordered" evidence="1">
    <location>
        <begin position="79"/>
        <end position="101"/>
    </location>
</feature>
<feature type="compositionally biased region" description="Basic and acidic residues" evidence="1">
    <location>
        <begin position="90"/>
        <end position="101"/>
    </location>
</feature>
<reference evidence="2" key="1">
    <citation type="submission" date="2023-03" db="EMBL/GenBank/DDBJ databases">
        <title>Massive genome expansion in bonnet fungi (Mycena s.s.) driven by repeated elements and novel gene families across ecological guilds.</title>
        <authorList>
            <consortium name="Lawrence Berkeley National Laboratory"/>
            <person name="Harder C.B."/>
            <person name="Miyauchi S."/>
            <person name="Viragh M."/>
            <person name="Kuo A."/>
            <person name="Thoen E."/>
            <person name="Andreopoulos B."/>
            <person name="Lu D."/>
            <person name="Skrede I."/>
            <person name="Drula E."/>
            <person name="Henrissat B."/>
            <person name="Morin E."/>
            <person name="Kohler A."/>
            <person name="Barry K."/>
            <person name="LaButti K."/>
            <person name="Morin E."/>
            <person name="Salamov A."/>
            <person name="Lipzen A."/>
            <person name="Mereny Z."/>
            <person name="Hegedus B."/>
            <person name="Baldrian P."/>
            <person name="Stursova M."/>
            <person name="Weitz H."/>
            <person name="Taylor A."/>
            <person name="Grigoriev I.V."/>
            <person name="Nagy L.G."/>
            <person name="Martin F."/>
            <person name="Kauserud H."/>
        </authorList>
    </citation>
    <scope>NUCLEOTIDE SEQUENCE</scope>
    <source>
        <strain evidence="2">CBHHK002</strain>
    </source>
</reference>
<gene>
    <name evidence="2" type="ORF">DFH08DRAFT_946036</name>
</gene>
<keyword evidence="3" id="KW-1185">Reference proteome</keyword>
<protein>
    <submittedName>
        <fullName evidence="2">Uncharacterized protein</fullName>
    </submittedName>
</protein>
<sequence length="697" mass="77927">MERLPGCGHGVRRAQYDPLEGFLALRRGGHEARVVWGGPVGIRKRWSTVDDCDIFAIEVLAFTKVARWSYTEEIHTRSTHSNLSSPARGASHDRTTTQQRDRPGRPIFIFAGLLNLEGGTEDMFERKYCVTRPAYILQYRGFPVSSWSYISKTTDRYNYSTTILSEEEASRRRAKQVVRMTGEQRFLEPDLTKIAELLNSEAPMPLWSRRCISGVPTSVPPFRDTSNTSLPPTTTILSSPLRLPPSMRLLCAMRLISAPQRCDSELPPSPLVLLPSSVAALGINNFDFTGCRNSWNGSANSDWPSQPVIPAPSLMQSLHGIMNWRSAAIHRLLPDLKIQARHRWCLWRSAAIHRLLPDLKIQARHRRLRGASQSRAQCDCSFHTRLTRRLVWVQHPSIRGDVWRIDRSKLLYATCDVCTALQDVLIGGQIFDDRRRAFLAKYKLPATYLPTYLTVSLGSIQNHAICAQVQRKRDLPPPSAFSGSTEKAGGVPSAATNAGGAKIIALLIHSFSPHSSDHDCLICIFARFRVRGSSWPTTEAQVNPTQENTDETQGTGPAARVTSTLRSKVIVLFIIETRFLSLRNFIISFFVFFARQWLDKHFAVIIAKNNERMEAHRDLQITGLTPDPNPTLLAVQAKPTPAAEPTPYRPPGPLKGIGLHRYTFTHYCHTFGGPLNITPPPQGDGTAMWLNFGSGTG</sequence>
<accession>A0AAD6YY17</accession>
<dbReference type="AlphaFoldDB" id="A0AAD6YY17"/>
<dbReference type="EMBL" id="JARIHO010000133">
    <property type="protein sequence ID" value="KAJ7301497.1"/>
    <property type="molecule type" value="Genomic_DNA"/>
</dbReference>
<comment type="caution">
    <text evidence="2">The sequence shown here is derived from an EMBL/GenBank/DDBJ whole genome shotgun (WGS) entry which is preliminary data.</text>
</comment>
<evidence type="ECO:0000256" key="1">
    <source>
        <dbReference type="SAM" id="MobiDB-lite"/>
    </source>
</evidence>
<evidence type="ECO:0000313" key="2">
    <source>
        <dbReference type="EMBL" id="KAJ7301497.1"/>
    </source>
</evidence>
<feature type="region of interest" description="Disordered" evidence="1">
    <location>
        <begin position="538"/>
        <end position="559"/>
    </location>
</feature>
<name>A0AAD6YY17_9AGAR</name>
<evidence type="ECO:0000313" key="3">
    <source>
        <dbReference type="Proteomes" id="UP001218218"/>
    </source>
</evidence>
<dbReference type="Proteomes" id="UP001218218">
    <property type="component" value="Unassembled WGS sequence"/>
</dbReference>
<proteinExistence type="predicted"/>